<dbReference type="Gene3D" id="1.10.10.10">
    <property type="entry name" value="Winged helix-like DNA-binding domain superfamily/Winged helix DNA-binding domain"/>
    <property type="match status" value="1"/>
</dbReference>
<dbReference type="SUPFAM" id="SSF54909">
    <property type="entry name" value="Dimeric alpha+beta barrel"/>
    <property type="match status" value="1"/>
</dbReference>
<evidence type="ECO:0000256" key="2">
    <source>
        <dbReference type="ARBA" id="ARBA00023125"/>
    </source>
</evidence>
<keyword evidence="6" id="KW-1185">Reference proteome</keyword>
<dbReference type="GO" id="GO:0043565">
    <property type="term" value="F:sequence-specific DNA binding"/>
    <property type="evidence" value="ECO:0007669"/>
    <property type="project" value="InterPro"/>
</dbReference>
<dbReference type="InterPro" id="IPR019885">
    <property type="entry name" value="Tscrpt_reg_HTH_AsnC-type_CS"/>
</dbReference>
<feature type="domain" description="HTH asnC-type" evidence="4">
    <location>
        <begin position="7"/>
        <end position="68"/>
    </location>
</feature>
<dbReference type="SUPFAM" id="SSF46785">
    <property type="entry name" value="Winged helix' DNA-binding domain"/>
    <property type="match status" value="1"/>
</dbReference>
<dbReference type="RefSeq" id="WP_142902825.1">
    <property type="nucleotide sequence ID" value="NZ_ML660088.1"/>
</dbReference>
<dbReference type="Pfam" id="PF13412">
    <property type="entry name" value="HTH_24"/>
    <property type="match status" value="1"/>
</dbReference>
<dbReference type="InterPro" id="IPR019888">
    <property type="entry name" value="Tscrpt_reg_AsnC-like"/>
</dbReference>
<dbReference type="InterPro" id="IPR000485">
    <property type="entry name" value="AsnC-type_HTH_dom"/>
</dbReference>
<dbReference type="CDD" id="cd00090">
    <property type="entry name" value="HTH_ARSR"/>
    <property type="match status" value="1"/>
</dbReference>
<evidence type="ECO:0000256" key="1">
    <source>
        <dbReference type="ARBA" id="ARBA00023015"/>
    </source>
</evidence>
<protein>
    <submittedName>
        <fullName evidence="5">Lrp/AsnC family transcriptional regulator</fullName>
    </submittedName>
</protein>
<dbReference type="InterPro" id="IPR011008">
    <property type="entry name" value="Dimeric_a/b-barrel"/>
</dbReference>
<evidence type="ECO:0000259" key="4">
    <source>
        <dbReference type="PROSITE" id="PS50956"/>
    </source>
</evidence>
<gene>
    <name evidence="5" type="ORF">FKG94_03600</name>
</gene>
<proteinExistence type="predicted"/>
<name>A0A545U576_9GAMM</name>
<keyword evidence="1" id="KW-0805">Transcription regulation</keyword>
<keyword evidence="2" id="KW-0238">DNA-binding</keyword>
<organism evidence="5 6">
    <name type="scientific">Exilibacterium tricleocarpae</name>
    <dbReference type="NCBI Taxonomy" id="2591008"/>
    <lineage>
        <taxon>Bacteria</taxon>
        <taxon>Pseudomonadati</taxon>
        <taxon>Pseudomonadota</taxon>
        <taxon>Gammaproteobacteria</taxon>
        <taxon>Cellvibrionales</taxon>
        <taxon>Cellvibrionaceae</taxon>
        <taxon>Exilibacterium</taxon>
    </lineage>
</organism>
<accession>A0A545U576</accession>
<evidence type="ECO:0000256" key="3">
    <source>
        <dbReference type="ARBA" id="ARBA00023163"/>
    </source>
</evidence>
<dbReference type="SMART" id="SM00344">
    <property type="entry name" value="HTH_ASNC"/>
    <property type="match status" value="1"/>
</dbReference>
<dbReference type="PANTHER" id="PTHR30154">
    <property type="entry name" value="LEUCINE-RESPONSIVE REGULATORY PROTEIN"/>
    <property type="match status" value="1"/>
</dbReference>
<comment type="caution">
    <text evidence="5">The sequence shown here is derived from an EMBL/GenBank/DDBJ whole genome shotgun (WGS) entry which is preliminary data.</text>
</comment>
<dbReference type="GO" id="GO:0006355">
    <property type="term" value="P:regulation of DNA-templated transcription"/>
    <property type="evidence" value="ECO:0007669"/>
    <property type="project" value="UniProtKB-ARBA"/>
</dbReference>
<keyword evidence="3" id="KW-0804">Transcription</keyword>
<dbReference type="PROSITE" id="PS00519">
    <property type="entry name" value="HTH_ASNC_1"/>
    <property type="match status" value="1"/>
</dbReference>
<dbReference type="InterPro" id="IPR011991">
    <property type="entry name" value="ArsR-like_HTH"/>
</dbReference>
<evidence type="ECO:0000313" key="5">
    <source>
        <dbReference type="EMBL" id="TQV84619.1"/>
    </source>
</evidence>
<dbReference type="InterPro" id="IPR036390">
    <property type="entry name" value="WH_DNA-bd_sf"/>
</dbReference>
<dbReference type="InterPro" id="IPR036388">
    <property type="entry name" value="WH-like_DNA-bd_sf"/>
</dbReference>
<reference evidence="5 6" key="1">
    <citation type="submission" date="2019-06" db="EMBL/GenBank/DDBJ databases">
        <title>Whole genome sequence for Cellvibrionaceae sp. R142.</title>
        <authorList>
            <person name="Wang G."/>
        </authorList>
    </citation>
    <scope>NUCLEOTIDE SEQUENCE [LARGE SCALE GENOMIC DNA]</scope>
    <source>
        <strain evidence="5 6">R142</strain>
    </source>
</reference>
<dbReference type="GO" id="GO:0005829">
    <property type="term" value="C:cytosol"/>
    <property type="evidence" value="ECO:0007669"/>
    <property type="project" value="TreeGrafter"/>
</dbReference>
<dbReference type="OrthoDB" id="166264at2"/>
<dbReference type="PROSITE" id="PS50956">
    <property type="entry name" value="HTH_ASNC_2"/>
    <property type="match status" value="1"/>
</dbReference>
<dbReference type="Pfam" id="PF01037">
    <property type="entry name" value="AsnC_trans_reg"/>
    <property type="match status" value="1"/>
</dbReference>
<dbReference type="Gene3D" id="3.30.70.920">
    <property type="match status" value="1"/>
</dbReference>
<dbReference type="Proteomes" id="UP000319732">
    <property type="component" value="Unassembled WGS sequence"/>
</dbReference>
<dbReference type="GO" id="GO:0043200">
    <property type="term" value="P:response to amino acid"/>
    <property type="evidence" value="ECO:0007669"/>
    <property type="project" value="TreeGrafter"/>
</dbReference>
<dbReference type="EMBL" id="VHSG01000005">
    <property type="protein sequence ID" value="TQV84619.1"/>
    <property type="molecule type" value="Genomic_DNA"/>
</dbReference>
<dbReference type="AlphaFoldDB" id="A0A545U576"/>
<dbReference type="PANTHER" id="PTHR30154:SF17">
    <property type="entry name" value="DNA-BINDING TRANSCRIPTIONAL ACTIVATOR DECR"/>
    <property type="match status" value="1"/>
</dbReference>
<evidence type="ECO:0000313" key="6">
    <source>
        <dbReference type="Proteomes" id="UP000319732"/>
    </source>
</evidence>
<dbReference type="PRINTS" id="PR00033">
    <property type="entry name" value="HTHASNC"/>
</dbReference>
<dbReference type="InterPro" id="IPR019887">
    <property type="entry name" value="Tscrpt_reg_AsnC/Lrp_C"/>
</dbReference>
<sequence>MKSPVELDEFDRKILRALQDSADYSMAELGEKVGLSHTPCWRRIKRLEAEGVIQGRVTLLSPAKLNLGVSVHAYVTIKSHDEASLNAFESAVHNIDEIVECYSTTGERDYMLRIVVDSVDQYEKLLKGTIVHLPNVASVNSTFALKQVKYTTQLPL</sequence>